<dbReference type="PANTHER" id="PTHR18895">
    <property type="entry name" value="HEMK METHYLTRANSFERASE"/>
    <property type="match status" value="1"/>
</dbReference>
<dbReference type="InterPro" id="IPR040758">
    <property type="entry name" value="PrmC_N"/>
</dbReference>
<comment type="catalytic activity">
    <reaction evidence="5">
        <text>L-glutaminyl-[peptide chain release factor] + S-adenosyl-L-methionine = N(5)-methyl-L-glutaminyl-[peptide chain release factor] + S-adenosyl-L-homocysteine + H(+)</text>
        <dbReference type="Rhea" id="RHEA:42896"/>
        <dbReference type="Rhea" id="RHEA-COMP:10271"/>
        <dbReference type="Rhea" id="RHEA-COMP:10272"/>
        <dbReference type="ChEBI" id="CHEBI:15378"/>
        <dbReference type="ChEBI" id="CHEBI:30011"/>
        <dbReference type="ChEBI" id="CHEBI:57856"/>
        <dbReference type="ChEBI" id="CHEBI:59789"/>
        <dbReference type="ChEBI" id="CHEBI:61891"/>
        <dbReference type="EC" id="2.1.1.297"/>
    </reaction>
</comment>
<dbReference type="EC" id="2.1.1.297" evidence="1"/>
<dbReference type="Gene3D" id="3.40.50.150">
    <property type="entry name" value="Vaccinia Virus protein VP39"/>
    <property type="match status" value="1"/>
</dbReference>
<feature type="domain" description="Methyltransferase small" evidence="6">
    <location>
        <begin position="108"/>
        <end position="212"/>
    </location>
</feature>
<comment type="caution">
    <text evidence="8">The sequence shown here is derived from an EMBL/GenBank/DDBJ whole genome shotgun (WGS) entry which is preliminary data.</text>
</comment>
<reference evidence="8 9" key="1">
    <citation type="submission" date="2017-12" db="EMBL/GenBank/DDBJ databases">
        <title>Phylogenetic diversity of female urinary microbiome.</title>
        <authorList>
            <person name="Thomas-White K."/>
            <person name="Wolfe A.J."/>
        </authorList>
    </citation>
    <scope>NUCLEOTIDE SEQUENCE [LARGE SCALE GENOMIC DNA]</scope>
    <source>
        <strain evidence="8 9">UMB1298</strain>
    </source>
</reference>
<dbReference type="InterPro" id="IPR007848">
    <property type="entry name" value="Small_mtfrase_dom"/>
</dbReference>
<dbReference type="GO" id="GO:0003676">
    <property type="term" value="F:nucleic acid binding"/>
    <property type="evidence" value="ECO:0007669"/>
    <property type="project" value="InterPro"/>
</dbReference>
<evidence type="ECO:0000256" key="3">
    <source>
        <dbReference type="ARBA" id="ARBA00022679"/>
    </source>
</evidence>
<name>A0A2I1PDH9_9MICO</name>
<dbReference type="NCBIfam" id="TIGR03534">
    <property type="entry name" value="RF_mod_PrmC"/>
    <property type="match status" value="1"/>
</dbReference>
<protein>
    <recommendedName>
        <fullName evidence="1">peptide chain release factor N(5)-glutamine methyltransferase</fullName>
        <ecNumber evidence="1">2.1.1.297</ecNumber>
    </recommendedName>
</protein>
<keyword evidence="4" id="KW-0949">S-adenosyl-L-methionine</keyword>
<evidence type="ECO:0000313" key="9">
    <source>
        <dbReference type="Proteomes" id="UP000234206"/>
    </source>
</evidence>
<dbReference type="InterPro" id="IPR004556">
    <property type="entry name" value="HemK-like"/>
</dbReference>
<dbReference type="AlphaFoldDB" id="A0A2I1PDH9"/>
<dbReference type="EMBL" id="PKIZ01000002">
    <property type="protein sequence ID" value="PKZ42679.1"/>
    <property type="molecule type" value="Genomic_DNA"/>
</dbReference>
<evidence type="ECO:0000259" key="6">
    <source>
        <dbReference type="Pfam" id="PF05175"/>
    </source>
</evidence>
<dbReference type="GO" id="GO:0102559">
    <property type="term" value="F:peptide chain release factor N(5)-glutamine methyltransferase activity"/>
    <property type="evidence" value="ECO:0007669"/>
    <property type="project" value="UniProtKB-EC"/>
</dbReference>
<dbReference type="Proteomes" id="UP000234206">
    <property type="component" value="Unassembled WGS sequence"/>
</dbReference>
<evidence type="ECO:0000256" key="4">
    <source>
        <dbReference type="ARBA" id="ARBA00022691"/>
    </source>
</evidence>
<evidence type="ECO:0000256" key="2">
    <source>
        <dbReference type="ARBA" id="ARBA00022603"/>
    </source>
</evidence>
<dbReference type="GO" id="GO:0032259">
    <property type="term" value="P:methylation"/>
    <property type="evidence" value="ECO:0007669"/>
    <property type="project" value="UniProtKB-KW"/>
</dbReference>
<gene>
    <name evidence="8" type="primary">prmC</name>
    <name evidence="8" type="ORF">CYJ76_01395</name>
</gene>
<keyword evidence="2 8" id="KW-0489">Methyltransferase</keyword>
<dbReference type="Pfam" id="PF17827">
    <property type="entry name" value="PrmC_N"/>
    <property type="match status" value="1"/>
</dbReference>
<dbReference type="OrthoDB" id="9800643at2"/>
<evidence type="ECO:0000256" key="5">
    <source>
        <dbReference type="ARBA" id="ARBA00048391"/>
    </source>
</evidence>
<dbReference type="CDD" id="cd02440">
    <property type="entry name" value="AdoMet_MTases"/>
    <property type="match status" value="1"/>
</dbReference>
<sequence>MELTALLCSATQRLAEAGCSSPAPDAAALLGHAVGCDPAEVHRRALLGHAVDADGPEVAALEDGVARRAAREPLQHVLGYAWFAGARLTVGPGVFVPRPETELLVERAGEILASRGEGRVQVELVDLCTGSGAVVLGVAAAVERRRQAGERLPELVLRAVEIDHRAAEYAERNIESTGMTVDLRVSDARVEFADREGQVDLVVSNPPYVPDGAVPDDPEVADHDPERALYGGSPDGLAVPLQLARHAATLLRPGGWLLMEHDDTQGESLPRLLGELGYVDVVDHRDLAGRPRFVEGRWPGR</sequence>
<accession>A0A2I1PDH9</accession>
<dbReference type="InterPro" id="IPR050320">
    <property type="entry name" value="N5-glutamine_MTase"/>
</dbReference>
<evidence type="ECO:0000256" key="1">
    <source>
        <dbReference type="ARBA" id="ARBA00012771"/>
    </source>
</evidence>
<keyword evidence="3 8" id="KW-0808">Transferase</keyword>
<feature type="domain" description="Release factor glutamine methyltransferase N-terminal" evidence="7">
    <location>
        <begin position="6"/>
        <end position="79"/>
    </location>
</feature>
<dbReference type="InterPro" id="IPR002052">
    <property type="entry name" value="DNA_methylase_N6_adenine_CS"/>
</dbReference>
<evidence type="ECO:0000313" key="8">
    <source>
        <dbReference type="EMBL" id="PKZ42679.1"/>
    </source>
</evidence>
<proteinExistence type="predicted"/>
<dbReference type="Pfam" id="PF05175">
    <property type="entry name" value="MTS"/>
    <property type="match status" value="1"/>
</dbReference>
<keyword evidence="9" id="KW-1185">Reference proteome</keyword>
<dbReference type="NCBIfam" id="TIGR00536">
    <property type="entry name" value="hemK_fam"/>
    <property type="match status" value="1"/>
</dbReference>
<dbReference type="PANTHER" id="PTHR18895:SF74">
    <property type="entry name" value="MTRF1L RELEASE FACTOR GLUTAMINE METHYLTRANSFERASE"/>
    <property type="match status" value="1"/>
</dbReference>
<dbReference type="PROSITE" id="PS00092">
    <property type="entry name" value="N6_MTASE"/>
    <property type="match status" value="1"/>
</dbReference>
<dbReference type="Gene3D" id="1.10.8.10">
    <property type="entry name" value="DNA helicase RuvA subunit, C-terminal domain"/>
    <property type="match status" value="1"/>
</dbReference>
<dbReference type="InterPro" id="IPR019874">
    <property type="entry name" value="RF_methyltr_PrmC"/>
</dbReference>
<dbReference type="InterPro" id="IPR029063">
    <property type="entry name" value="SAM-dependent_MTases_sf"/>
</dbReference>
<evidence type="ECO:0000259" key="7">
    <source>
        <dbReference type="Pfam" id="PF17827"/>
    </source>
</evidence>
<dbReference type="SUPFAM" id="SSF53335">
    <property type="entry name" value="S-adenosyl-L-methionine-dependent methyltransferases"/>
    <property type="match status" value="1"/>
</dbReference>
<organism evidence="8 9">
    <name type="scientific">Kytococcus schroeteri</name>
    <dbReference type="NCBI Taxonomy" id="138300"/>
    <lineage>
        <taxon>Bacteria</taxon>
        <taxon>Bacillati</taxon>
        <taxon>Actinomycetota</taxon>
        <taxon>Actinomycetes</taxon>
        <taxon>Micrococcales</taxon>
        <taxon>Kytococcaceae</taxon>
        <taxon>Kytococcus</taxon>
    </lineage>
</organism>